<comment type="catalytic activity">
    <reaction evidence="10">
        <text>Cd(2+)(in) + ATP + H2O = Cd(2+)(out) + ADP + phosphate + H(+)</text>
        <dbReference type="Rhea" id="RHEA:12132"/>
        <dbReference type="ChEBI" id="CHEBI:15377"/>
        <dbReference type="ChEBI" id="CHEBI:15378"/>
        <dbReference type="ChEBI" id="CHEBI:30616"/>
        <dbReference type="ChEBI" id="CHEBI:43474"/>
        <dbReference type="ChEBI" id="CHEBI:48775"/>
        <dbReference type="ChEBI" id="CHEBI:456216"/>
        <dbReference type="EC" id="7.2.2.21"/>
    </reaction>
</comment>
<keyword evidence="7 11" id="KW-1133">Transmembrane helix</keyword>
<dbReference type="Gene3D" id="3.40.1110.10">
    <property type="entry name" value="Calcium-transporting ATPase, cytoplasmic domain N"/>
    <property type="match status" value="1"/>
</dbReference>
<dbReference type="Proteomes" id="UP000248132">
    <property type="component" value="Unassembled WGS sequence"/>
</dbReference>
<evidence type="ECO:0000256" key="2">
    <source>
        <dbReference type="ARBA" id="ARBA00006024"/>
    </source>
</evidence>
<keyword evidence="8 11" id="KW-0472">Membrane</keyword>
<dbReference type="GO" id="GO:0005886">
    <property type="term" value="C:plasma membrane"/>
    <property type="evidence" value="ECO:0007669"/>
    <property type="project" value="UniProtKB-SubCell"/>
</dbReference>
<dbReference type="PANTHER" id="PTHR48085">
    <property type="entry name" value="CADMIUM/ZINC-TRANSPORTING ATPASE HMA2-RELATED"/>
    <property type="match status" value="1"/>
</dbReference>
<dbReference type="InterPro" id="IPR027256">
    <property type="entry name" value="P-typ_ATPase_IB"/>
</dbReference>
<dbReference type="GO" id="GO:0005524">
    <property type="term" value="F:ATP binding"/>
    <property type="evidence" value="ECO:0007669"/>
    <property type="project" value="UniProtKB-UniRule"/>
</dbReference>
<dbReference type="InterPro" id="IPR036412">
    <property type="entry name" value="HAD-like_sf"/>
</dbReference>
<keyword evidence="4 11" id="KW-0812">Transmembrane</keyword>
<dbReference type="RefSeq" id="WP_110460376.1">
    <property type="nucleotide sequence ID" value="NZ_QKMR01000001.1"/>
</dbReference>
<keyword evidence="11" id="KW-1003">Cell membrane</keyword>
<name>A0A318XQM1_9FIRM</name>
<dbReference type="InterPro" id="IPR001757">
    <property type="entry name" value="P_typ_ATPase"/>
</dbReference>
<evidence type="ECO:0000256" key="5">
    <source>
        <dbReference type="ARBA" id="ARBA00022723"/>
    </source>
</evidence>
<dbReference type="InterPro" id="IPR023299">
    <property type="entry name" value="ATPase_P-typ_cyto_dom_N"/>
</dbReference>
<evidence type="ECO:0000313" key="14">
    <source>
        <dbReference type="Proteomes" id="UP000248132"/>
    </source>
</evidence>
<dbReference type="InterPro" id="IPR008250">
    <property type="entry name" value="ATPase_P-typ_transduc_dom_A_sf"/>
</dbReference>
<keyword evidence="3" id="KW-0104">Cadmium</keyword>
<protein>
    <recommendedName>
        <fullName evidence="9">Cd(2+)-exporting ATPase</fullName>
        <ecNumber evidence="9">7.2.2.21</ecNumber>
    </recommendedName>
</protein>
<keyword evidence="5 11" id="KW-0479">Metal-binding</keyword>
<comment type="subcellular location">
    <subcellularLocation>
        <location evidence="1">Cell membrane</location>
        <topology evidence="1">Multi-pass membrane protein</topology>
    </subcellularLocation>
</comment>
<evidence type="ECO:0000256" key="4">
    <source>
        <dbReference type="ARBA" id="ARBA00022692"/>
    </source>
</evidence>
<keyword evidence="11" id="KW-0067">ATP-binding</keyword>
<dbReference type="EC" id="7.2.2.21" evidence="9"/>
<dbReference type="Gene3D" id="3.40.50.1000">
    <property type="entry name" value="HAD superfamily/HAD-like"/>
    <property type="match status" value="1"/>
</dbReference>
<keyword evidence="14" id="KW-1185">Reference proteome</keyword>
<dbReference type="InterPro" id="IPR023298">
    <property type="entry name" value="ATPase_P-typ_TM_dom_sf"/>
</dbReference>
<dbReference type="GO" id="GO:0046872">
    <property type="term" value="F:metal ion binding"/>
    <property type="evidence" value="ECO:0007669"/>
    <property type="project" value="UniProtKB-KW"/>
</dbReference>
<evidence type="ECO:0000256" key="11">
    <source>
        <dbReference type="RuleBase" id="RU362081"/>
    </source>
</evidence>
<keyword evidence="6" id="KW-1278">Translocase</keyword>
<dbReference type="InterPro" id="IPR051014">
    <property type="entry name" value="Cation_Transport_ATPase_IB"/>
</dbReference>
<dbReference type="SFLD" id="SFLDG00002">
    <property type="entry name" value="C1.7:_P-type_atpase_like"/>
    <property type="match status" value="1"/>
</dbReference>
<sequence>MLKFISIKKLKNDSEYRTIALTVISGVFLVISWFGWLKGILPFDAAWLSIVISGTPILYLAITGLFTRFDIRAGVLVSIALVASVAIGEYFAAGEVAFIMMIGEVLENRTVRKAQEGLKKLIQLTPQVASVRTPSGEKEIPAEQVQVGDIILVKPGEAIPVDGIIVSGQSSINQAIITGESMPIDKTIGDEVYVGTLNQMGVIEVKATKVGQDTSLSKLIRMVKEAEDKKAPVVRVADKWATIIVPIALALSVIAYIVTRDITRAVTILVVFCPCALVLATPTAIMAGIGNASRKGILIKSGEAMEKVGRIDTIAFDKTGTITNGKPEVVEIVAVSQNHNEDSILLLASIAEKFSEHPLGKAIYAKAVQKSLAVSDPQEFKIDLGLGVRALIDNKTVSVGNYKLLALNDVAASEEIKDIVTTYESQGKTVMLVAQSNAIIGLITVADRIKPRACETIQQLKNTGIKDILLLTGDNRNTALSIAKQVAIDNVYAGQLPQGKVSVIEKYMKENKKVCMIGDGINDAPALAISNIGVAMGALGTDIAVETADIALMSDDLSKIPEMLMLSKKVLSTITVNIIISMAINIIAVLLAALGILSPIVGALVHNFGSVLVVMNSAALLKYKGS</sequence>
<dbReference type="SFLD" id="SFLDF00027">
    <property type="entry name" value="p-type_atpase"/>
    <property type="match status" value="1"/>
</dbReference>
<feature type="transmembrane region" description="Helical" evidence="11">
    <location>
        <begin position="570"/>
        <end position="594"/>
    </location>
</feature>
<dbReference type="Gene3D" id="2.70.150.10">
    <property type="entry name" value="Calcium-transporting ATPase, cytoplasmic transduction domain A"/>
    <property type="match status" value="1"/>
</dbReference>
<feature type="domain" description="P-type ATPase A" evidence="12">
    <location>
        <begin position="124"/>
        <end position="224"/>
    </location>
</feature>
<evidence type="ECO:0000256" key="6">
    <source>
        <dbReference type="ARBA" id="ARBA00022967"/>
    </source>
</evidence>
<feature type="transmembrane region" description="Helical" evidence="11">
    <location>
        <begin position="16"/>
        <end position="34"/>
    </location>
</feature>
<dbReference type="SUPFAM" id="SSF56784">
    <property type="entry name" value="HAD-like"/>
    <property type="match status" value="1"/>
</dbReference>
<dbReference type="PROSITE" id="PS00154">
    <property type="entry name" value="ATPASE_E1_E2"/>
    <property type="match status" value="1"/>
</dbReference>
<dbReference type="AlphaFoldDB" id="A0A318XQM1"/>
<accession>A0A318XQM1</accession>
<evidence type="ECO:0000256" key="3">
    <source>
        <dbReference type="ARBA" id="ARBA00022539"/>
    </source>
</evidence>
<dbReference type="InterPro" id="IPR023214">
    <property type="entry name" value="HAD_sf"/>
</dbReference>
<reference evidence="13 14" key="1">
    <citation type="submission" date="2018-06" db="EMBL/GenBank/DDBJ databases">
        <title>Genomic Encyclopedia of Type Strains, Phase I: the one thousand microbial genomes (KMG-I) project.</title>
        <authorList>
            <person name="Kyrpides N."/>
        </authorList>
    </citation>
    <scope>NUCLEOTIDE SEQUENCE [LARGE SCALE GENOMIC DNA]</scope>
    <source>
        <strain evidence="13 14">DSM 19573</strain>
    </source>
</reference>
<dbReference type="InterPro" id="IPR059000">
    <property type="entry name" value="ATPase_P-type_domA"/>
</dbReference>
<dbReference type="Pfam" id="PF00122">
    <property type="entry name" value="E1-E2_ATPase"/>
    <property type="match status" value="1"/>
</dbReference>
<dbReference type="NCBIfam" id="TIGR01494">
    <property type="entry name" value="ATPase_P-type"/>
    <property type="match status" value="1"/>
</dbReference>
<feature type="transmembrane region" description="Helical" evidence="11">
    <location>
        <begin position="73"/>
        <end position="92"/>
    </location>
</feature>
<keyword evidence="11" id="KW-0547">Nucleotide-binding</keyword>
<dbReference type="FunFam" id="2.70.150.10:FF:000002">
    <property type="entry name" value="Copper-transporting ATPase 1, putative"/>
    <property type="match status" value="1"/>
</dbReference>
<feature type="transmembrane region" description="Helical" evidence="11">
    <location>
        <begin position="240"/>
        <end position="259"/>
    </location>
</feature>
<comment type="caution">
    <text evidence="13">The sequence shown here is derived from an EMBL/GenBank/DDBJ whole genome shotgun (WGS) entry which is preliminary data.</text>
</comment>
<organism evidence="13 14">
    <name type="scientific">Ruminiclostridium sufflavum DSM 19573</name>
    <dbReference type="NCBI Taxonomy" id="1121337"/>
    <lineage>
        <taxon>Bacteria</taxon>
        <taxon>Bacillati</taxon>
        <taxon>Bacillota</taxon>
        <taxon>Clostridia</taxon>
        <taxon>Eubacteriales</taxon>
        <taxon>Oscillospiraceae</taxon>
        <taxon>Ruminiclostridium</taxon>
    </lineage>
</organism>
<dbReference type="EMBL" id="QKMR01000001">
    <property type="protein sequence ID" value="PYG90405.1"/>
    <property type="molecule type" value="Genomic_DNA"/>
</dbReference>
<feature type="transmembrane region" description="Helical" evidence="11">
    <location>
        <begin position="600"/>
        <end position="621"/>
    </location>
</feature>
<dbReference type="Pfam" id="PF00702">
    <property type="entry name" value="Hydrolase"/>
    <property type="match status" value="1"/>
</dbReference>
<dbReference type="OrthoDB" id="9813266at2"/>
<dbReference type="PRINTS" id="PR00119">
    <property type="entry name" value="CATATPASE"/>
</dbReference>
<evidence type="ECO:0000256" key="9">
    <source>
        <dbReference type="ARBA" id="ARBA00039103"/>
    </source>
</evidence>
<proteinExistence type="inferred from homology"/>
<dbReference type="NCBIfam" id="TIGR01525">
    <property type="entry name" value="ATPase-IB_hvy"/>
    <property type="match status" value="1"/>
</dbReference>
<dbReference type="SUPFAM" id="SSF81653">
    <property type="entry name" value="Calcium ATPase, transduction domain A"/>
    <property type="match status" value="1"/>
</dbReference>
<dbReference type="SUPFAM" id="SSF81665">
    <property type="entry name" value="Calcium ATPase, transmembrane domain M"/>
    <property type="match status" value="1"/>
</dbReference>
<evidence type="ECO:0000256" key="7">
    <source>
        <dbReference type="ARBA" id="ARBA00022989"/>
    </source>
</evidence>
<evidence type="ECO:0000259" key="12">
    <source>
        <dbReference type="Pfam" id="PF00122"/>
    </source>
</evidence>
<dbReference type="PANTHER" id="PTHR48085:SF5">
    <property type="entry name" value="CADMIUM_ZINC-TRANSPORTING ATPASE HMA4-RELATED"/>
    <property type="match status" value="1"/>
</dbReference>
<dbReference type="GO" id="GO:0016887">
    <property type="term" value="F:ATP hydrolysis activity"/>
    <property type="evidence" value="ECO:0007669"/>
    <property type="project" value="InterPro"/>
</dbReference>
<gene>
    <name evidence="13" type="ORF">LY28_00288</name>
</gene>
<evidence type="ECO:0000313" key="13">
    <source>
        <dbReference type="EMBL" id="PYG90405.1"/>
    </source>
</evidence>
<feature type="transmembrane region" description="Helical" evidence="11">
    <location>
        <begin position="46"/>
        <end position="67"/>
    </location>
</feature>
<evidence type="ECO:0000256" key="10">
    <source>
        <dbReference type="ARBA" id="ARBA00049338"/>
    </source>
</evidence>
<comment type="similarity">
    <text evidence="2 11">Belongs to the cation transport ATPase (P-type) (TC 3.A.3) family. Type IB subfamily.</text>
</comment>
<dbReference type="SFLD" id="SFLDS00003">
    <property type="entry name" value="Haloacid_Dehalogenase"/>
    <property type="match status" value="1"/>
</dbReference>
<evidence type="ECO:0000256" key="1">
    <source>
        <dbReference type="ARBA" id="ARBA00004651"/>
    </source>
</evidence>
<dbReference type="NCBIfam" id="TIGR01511">
    <property type="entry name" value="ATPase-IB1_Cu"/>
    <property type="match status" value="1"/>
</dbReference>
<evidence type="ECO:0000256" key="8">
    <source>
        <dbReference type="ARBA" id="ARBA00023136"/>
    </source>
</evidence>
<dbReference type="InterPro" id="IPR018303">
    <property type="entry name" value="ATPase_P-typ_P_site"/>
</dbReference>
<dbReference type="InterPro" id="IPR044492">
    <property type="entry name" value="P_typ_ATPase_HD_dom"/>
</dbReference>
<dbReference type="GO" id="GO:0008551">
    <property type="term" value="F:P-type cadmium transporter activity"/>
    <property type="evidence" value="ECO:0007669"/>
    <property type="project" value="UniProtKB-EC"/>
</dbReference>
<feature type="transmembrane region" description="Helical" evidence="11">
    <location>
        <begin position="265"/>
        <end position="290"/>
    </location>
</feature>